<dbReference type="Proteomes" id="UP001412067">
    <property type="component" value="Unassembled WGS sequence"/>
</dbReference>
<dbReference type="EMBL" id="JBBWWR010000005">
    <property type="protein sequence ID" value="KAK8967069.1"/>
    <property type="molecule type" value="Genomic_DNA"/>
</dbReference>
<proteinExistence type="predicted"/>
<name>A0ABR2MTX3_9ASPA</name>
<reference evidence="2 3" key="1">
    <citation type="journal article" date="2022" name="Nat. Plants">
        <title>Genomes of leafy and leafless Platanthera orchids illuminate the evolution of mycoheterotrophy.</title>
        <authorList>
            <person name="Li M.H."/>
            <person name="Liu K.W."/>
            <person name="Li Z."/>
            <person name="Lu H.C."/>
            <person name="Ye Q.L."/>
            <person name="Zhang D."/>
            <person name="Wang J.Y."/>
            <person name="Li Y.F."/>
            <person name="Zhong Z.M."/>
            <person name="Liu X."/>
            <person name="Yu X."/>
            <person name="Liu D.K."/>
            <person name="Tu X.D."/>
            <person name="Liu B."/>
            <person name="Hao Y."/>
            <person name="Liao X.Y."/>
            <person name="Jiang Y.T."/>
            <person name="Sun W.H."/>
            <person name="Chen J."/>
            <person name="Chen Y.Q."/>
            <person name="Ai Y."/>
            <person name="Zhai J.W."/>
            <person name="Wu S.S."/>
            <person name="Zhou Z."/>
            <person name="Hsiao Y.Y."/>
            <person name="Wu W.L."/>
            <person name="Chen Y.Y."/>
            <person name="Lin Y.F."/>
            <person name="Hsu J.L."/>
            <person name="Li C.Y."/>
            <person name="Wang Z.W."/>
            <person name="Zhao X."/>
            <person name="Zhong W.Y."/>
            <person name="Ma X.K."/>
            <person name="Ma L."/>
            <person name="Huang J."/>
            <person name="Chen G.Z."/>
            <person name="Huang M.Z."/>
            <person name="Huang L."/>
            <person name="Peng D.H."/>
            <person name="Luo Y.B."/>
            <person name="Zou S.Q."/>
            <person name="Chen S.P."/>
            <person name="Lan S."/>
            <person name="Tsai W.C."/>
            <person name="Van de Peer Y."/>
            <person name="Liu Z.J."/>
        </authorList>
    </citation>
    <scope>NUCLEOTIDE SEQUENCE [LARGE SCALE GENOMIC DNA]</scope>
    <source>
        <strain evidence="2">Lor288</strain>
    </source>
</reference>
<feature type="transmembrane region" description="Helical" evidence="1">
    <location>
        <begin position="20"/>
        <end position="36"/>
    </location>
</feature>
<dbReference type="PANTHER" id="PTHR31741">
    <property type="entry name" value="OS02G0726500 PROTEIN-RELATED"/>
    <property type="match status" value="1"/>
</dbReference>
<evidence type="ECO:0000256" key="1">
    <source>
        <dbReference type="SAM" id="Phobius"/>
    </source>
</evidence>
<keyword evidence="1" id="KW-1133">Transmembrane helix</keyword>
<gene>
    <name evidence="2" type="ORF">KSP40_PGU012106</name>
</gene>
<keyword evidence="3" id="KW-1185">Reference proteome</keyword>
<organism evidence="2 3">
    <name type="scientific">Platanthera guangdongensis</name>
    <dbReference type="NCBI Taxonomy" id="2320717"/>
    <lineage>
        <taxon>Eukaryota</taxon>
        <taxon>Viridiplantae</taxon>
        <taxon>Streptophyta</taxon>
        <taxon>Embryophyta</taxon>
        <taxon>Tracheophyta</taxon>
        <taxon>Spermatophyta</taxon>
        <taxon>Magnoliopsida</taxon>
        <taxon>Liliopsida</taxon>
        <taxon>Asparagales</taxon>
        <taxon>Orchidaceae</taxon>
        <taxon>Orchidoideae</taxon>
        <taxon>Orchideae</taxon>
        <taxon>Orchidinae</taxon>
        <taxon>Platanthera</taxon>
    </lineage>
</organism>
<keyword evidence="1" id="KW-0472">Membrane</keyword>
<accession>A0ABR2MTX3</accession>
<evidence type="ECO:0000313" key="2">
    <source>
        <dbReference type="EMBL" id="KAK8967069.1"/>
    </source>
</evidence>
<sequence>MPPWESLKTPISWKQHVRGLAVALPLLLILFLFFFIRPPSIPLPLTGNLSSLPSSHRRSAIWSASRSVEWRPCSWWTEKATTALPARSNGYIRVDCYGGLNQMRRDWIWDIFDADYFIEQTKGFVEIVKELPDDLASREPVKVDCSKRTGNFDYVEAVLPALKNHHYISITPAMSQRRDRPSISMMLPSLTSYVNLEVSSRMAILLFEEAL</sequence>
<dbReference type="PANTHER" id="PTHR31741:SF2">
    <property type="entry name" value="O-FUCOSYLTRANSFERASE 13"/>
    <property type="match status" value="1"/>
</dbReference>
<protein>
    <submittedName>
        <fullName evidence="2">Uncharacterized protein</fullName>
    </submittedName>
</protein>
<evidence type="ECO:0000313" key="3">
    <source>
        <dbReference type="Proteomes" id="UP001412067"/>
    </source>
</evidence>
<comment type="caution">
    <text evidence="2">The sequence shown here is derived from an EMBL/GenBank/DDBJ whole genome shotgun (WGS) entry which is preliminary data.</text>
</comment>
<keyword evidence="1" id="KW-0812">Transmembrane</keyword>